<feature type="transmembrane region" description="Helical" evidence="1">
    <location>
        <begin position="38"/>
        <end position="60"/>
    </location>
</feature>
<name>A0A224Y5R9_9HEMI</name>
<dbReference type="EMBL" id="GFTR01000363">
    <property type="protein sequence ID" value="JAW16063.1"/>
    <property type="molecule type" value="Transcribed_RNA"/>
</dbReference>
<evidence type="ECO:0000313" key="2">
    <source>
        <dbReference type="EMBL" id="JAW16063.1"/>
    </source>
</evidence>
<protein>
    <submittedName>
        <fullName evidence="2">Uncharacterized protein</fullName>
    </submittedName>
</protein>
<organism evidence="2">
    <name type="scientific">Panstrongylus lignarius</name>
    <dbReference type="NCBI Taxonomy" id="156445"/>
    <lineage>
        <taxon>Eukaryota</taxon>
        <taxon>Metazoa</taxon>
        <taxon>Ecdysozoa</taxon>
        <taxon>Arthropoda</taxon>
        <taxon>Hexapoda</taxon>
        <taxon>Insecta</taxon>
        <taxon>Pterygota</taxon>
        <taxon>Neoptera</taxon>
        <taxon>Paraneoptera</taxon>
        <taxon>Hemiptera</taxon>
        <taxon>Heteroptera</taxon>
        <taxon>Panheteroptera</taxon>
        <taxon>Cimicomorpha</taxon>
        <taxon>Reduviidae</taxon>
        <taxon>Triatominae</taxon>
        <taxon>Panstrongylus</taxon>
    </lineage>
</organism>
<keyword evidence="1" id="KW-1133">Transmembrane helix</keyword>
<proteinExistence type="predicted"/>
<reference evidence="2" key="1">
    <citation type="journal article" date="2018" name="PLoS Negl. Trop. Dis.">
        <title>An insight into the salivary gland and fat body transcriptome of Panstrongylus lignarius (Hemiptera: Heteroptera), the main vector of Chagas disease in Peru.</title>
        <authorList>
            <person name="Nevoa J.C."/>
            <person name="Mendes M.T."/>
            <person name="da Silva M.V."/>
            <person name="Soares S.C."/>
            <person name="Oliveira C.J.F."/>
            <person name="Ribeiro J.M.C."/>
        </authorList>
    </citation>
    <scope>NUCLEOTIDE SEQUENCE</scope>
</reference>
<keyword evidence="1" id="KW-0472">Membrane</keyword>
<sequence length="71" mass="8158">MVWTSPIVGWMVFTTIYAFWFFQFCMRAFGKMVGTSTFYTSGIQMAKVFCVSIFLTVGALRNLPRFVSGLY</sequence>
<keyword evidence="1" id="KW-0812">Transmembrane</keyword>
<dbReference type="AlphaFoldDB" id="A0A224Y5R9"/>
<feature type="transmembrane region" description="Helical" evidence="1">
    <location>
        <begin position="6"/>
        <end position="26"/>
    </location>
</feature>
<evidence type="ECO:0000256" key="1">
    <source>
        <dbReference type="SAM" id="Phobius"/>
    </source>
</evidence>
<accession>A0A224Y5R9</accession>